<dbReference type="AlphaFoldDB" id="A0A6A6XVC5"/>
<dbReference type="Proteomes" id="UP000799757">
    <property type="component" value="Unassembled WGS sequence"/>
</dbReference>
<dbReference type="Gene3D" id="3.40.50.300">
    <property type="entry name" value="P-loop containing nucleotide triphosphate hydrolases"/>
    <property type="match status" value="1"/>
</dbReference>
<gene>
    <name evidence="4" type="ORF">K505DRAFT_228631</name>
</gene>
<dbReference type="PANTHER" id="PTHR36681">
    <property type="entry name" value="NUCLEAR GTPASE, GERMINAL CENTER-ASSOCIATED, TANDEM DUPLICATE 3"/>
    <property type="match status" value="1"/>
</dbReference>
<evidence type="ECO:0000259" key="2">
    <source>
        <dbReference type="Pfam" id="PF00350"/>
    </source>
</evidence>
<dbReference type="Pfam" id="PF24564">
    <property type="entry name" value="DUF7605"/>
    <property type="match status" value="1"/>
</dbReference>
<evidence type="ECO:0000259" key="3">
    <source>
        <dbReference type="Pfam" id="PF24564"/>
    </source>
</evidence>
<dbReference type="InterPro" id="IPR056024">
    <property type="entry name" value="DUF7605"/>
</dbReference>
<feature type="domain" description="Dynamin N-terminal" evidence="2">
    <location>
        <begin position="137"/>
        <end position="380"/>
    </location>
</feature>
<dbReference type="InterPro" id="IPR027417">
    <property type="entry name" value="P-loop_NTPase"/>
</dbReference>
<accession>A0A6A6XVC5</accession>
<organism evidence="4 5">
    <name type="scientific">Melanomma pulvis-pyrius CBS 109.77</name>
    <dbReference type="NCBI Taxonomy" id="1314802"/>
    <lineage>
        <taxon>Eukaryota</taxon>
        <taxon>Fungi</taxon>
        <taxon>Dikarya</taxon>
        <taxon>Ascomycota</taxon>
        <taxon>Pezizomycotina</taxon>
        <taxon>Dothideomycetes</taxon>
        <taxon>Pleosporomycetidae</taxon>
        <taxon>Pleosporales</taxon>
        <taxon>Melanommataceae</taxon>
        <taxon>Melanomma</taxon>
    </lineage>
</organism>
<proteinExistence type="predicted"/>
<dbReference type="Pfam" id="PF00350">
    <property type="entry name" value="Dynamin_N"/>
    <property type="match status" value="1"/>
</dbReference>
<feature type="compositionally biased region" description="Acidic residues" evidence="1">
    <location>
        <begin position="1093"/>
        <end position="1107"/>
    </location>
</feature>
<dbReference type="SUPFAM" id="SSF52540">
    <property type="entry name" value="P-loop containing nucleoside triphosphate hydrolases"/>
    <property type="match status" value="1"/>
</dbReference>
<name>A0A6A6XVC5_9PLEO</name>
<feature type="domain" description="DUF7605" evidence="3">
    <location>
        <begin position="781"/>
        <end position="937"/>
    </location>
</feature>
<evidence type="ECO:0000313" key="5">
    <source>
        <dbReference type="Proteomes" id="UP000799757"/>
    </source>
</evidence>
<evidence type="ECO:0008006" key="6">
    <source>
        <dbReference type="Google" id="ProtNLM"/>
    </source>
</evidence>
<feature type="compositionally biased region" description="Acidic residues" evidence="1">
    <location>
        <begin position="1077"/>
        <end position="1086"/>
    </location>
</feature>
<reference evidence="4" key="1">
    <citation type="journal article" date="2020" name="Stud. Mycol.">
        <title>101 Dothideomycetes genomes: a test case for predicting lifestyles and emergence of pathogens.</title>
        <authorList>
            <person name="Haridas S."/>
            <person name="Albert R."/>
            <person name="Binder M."/>
            <person name="Bloem J."/>
            <person name="Labutti K."/>
            <person name="Salamov A."/>
            <person name="Andreopoulos B."/>
            <person name="Baker S."/>
            <person name="Barry K."/>
            <person name="Bills G."/>
            <person name="Bluhm B."/>
            <person name="Cannon C."/>
            <person name="Castanera R."/>
            <person name="Culley D."/>
            <person name="Daum C."/>
            <person name="Ezra D."/>
            <person name="Gonzalez J."/>
            <person name="Henrissat B."/>
            <person name="Kuo A."/>
            <person name="Liang C."/>
            <person name="Lipzen A."/>
            <person name="Lutzoni F."/>
            <person name="Magnuson J."/>
            <person name="Mondo S."/>
            <person name="Nolan M."/>
            <person name="Ohm R."/>
            <person name="Pangilinan J."/>
            <person name="Park H.-J."/>
            <person name="Ramirez L."/>
            <person name="Alfaro M."/>
            <person name="Sun H."/>
            <person name="Tritt A."/>
            <person name="Yoshinaga Y."/>
            <person name="Zwiers L.-H."/>
            <person name="Turgeon B."/>
            <person name="Goodwin S."/>
            <person name="Spatafora J."/>
            <person name="Crous P."/>
            <person name="Grigoriev I."/>
        </authorList>
    </citation>
    <scope>NUCLEOTIDE SEQUENCE</scope>
    <source>
        <strain evidence="4">CBS 109.77</strain>
    </source>
</reference>
<keyword evidence="5" id="KW-1185">Reference proteome</keyword>
<protein>
    <recommendedName>
        <fullName evidence="6">P-loop containing nucleoside triphosphate hydrolase protein</fullName>
    </recommendedName>
</protein>
<evidence type="ECO:0000256" key="1">
    <source>
        <dbReference type="SAM" id="MobiDB-lite"/>
    </source>
</evidence>
<dbReference type="OrthoDB" id="3598281at2759"/>
<sequence>MHSAEPAILSLAQSDLVQGIAAPVHESRPVYVKAEGESLPPFESPIRNRLGHFNPDNVFKKDLSPSAIARPKDVYLRRLIEKQDPELLDAGVRRAFEDLDSIQGALSQYVTLSPDADYFGKEIEKLRTQAERKPTVVGVGGTTGAGKSSLINAILDEERLMPTNCMRACTAVVTEISWNNSLDPNRKYTATIEFITREDWEKEVRILLKDFRTESGGVAKESSDPNSDGIAWAKFHAVYPEKTKEMLYNCNVADLMNVTSVLDVLGTTKNINKSTAEPFYRELQRYVDSKEKSRGKNKNDKRDRTSVVPEIELWPLIKVVKIQTKSLALSTGAVIVDLPGVHDSNAARDAVAQGYLEQCTRLWIVTPINRAVDDKAAKTLLGDSFKRQLKFDGGLSDVTFICSKTDDISITEATDSLDLENRISVYRDEGRVCNKRLQKLNEEVRGLQVSIKYCEKTISEVDNDVAVGYTLKDGLNRGQTAYAPINKGNKRKRGNLDEISRKRNRPEEDSNDSYTEVTAAPQTPLTEEDIRIKLEKREHARYEISQMTAKRKKLRKDQAVIKSNLANIRLEISAICIAGRNEYSKSAVQQHYAAGIRELDQENAAEDEANFNPDEDLRNYDEVAKSLPVFCVSSRAYQNLCGRLQNDDKVPGFKSAEETEIPQLQAHCMKLTEAGRIQTSLAFLQGFRQLLHTLSLWSSTHGSGSEMKSDEKQKQHQYVRMRLDELQKGLKMPVLGCTTTMEGELREHISDKYPKAVEAAFRNAPIVSRGWGAPKSEGGLAYITYKAIVRHQGAFQSGSAGYKNFNSELIEPILKLLATGWERAFQTRLPEIIQQYTQASIRVLQNFHEEIEKNARQHGELAHLPLLTSLIRNHEQRFRDHNINLIYQMTRLHRDANRQFMPAIANIMIKGYENCDKERGTGAFMRMKDRMNEHVERYRHSMFTTATETVWGHTNQMCRVLKEMMLQNAGEIFENIRRNYLQASGGVPTVHVRNGECAMKDSIKSLLLRVDERFRWIADGNVIDLVNDEQETAAEFGPLEETAINNDENESAVEAAYREDEVFITDDAPSGYRSDTEFDDEMDGEYDEKMDSEYDEEMYDSDEMDEE</sequence>
<dbReference type="EMBL" id="MU001747">
    <property type="protein sequence ID" value="KAF2800452.1"/>
    <property type="molecule type" value="Genomic_DNA"/>
</dbReference>
<feature type="compositionally biased region" description="Basic and acidic residues" evidence="1">
    <location>
        <begin position="494"/>
        <end position="508"/>
    </location>
</feature>
<feature type="region of interest" description="Disordered" evidence="1">
    <location>
        <begin position="1065"/>
        <end position="1107"/>
    </location>
</feature>
<feature type="region of interest" description="Disordered" evidence="1">
    <location>
        <begin position="482"/>
        <end position="517"/>
    </location>
</feature>
<dbReference type="PANTHER" id="PTHR36681:SF3">
    <property type="entry name" value="NUCLEAR GTPASE, GERMINAL CENTER-ASSOCIATED, TANDEM DUPLICATE 3"/>
    <property type="match status" value="1"/>
</dbReference>
<dbReference type="InterPro" id="IPR045063">
    <property type="entry name" value="Dynamin_N"/>
</dbReference>
<evidence type="ECO:0000313" key="4">
    <source>
        <dbReference type="EMBL" id="KAF2800452.1"/>
    </source>
</evidence>